<accession>A0AAX1G1K8</accession>
<name>A0AAX1G1K8_VIBPH</name>
<dbReference type="EMBL" id="CP034302">
    <property type="protein sequence ID" value="QHH13241.1"/>
    <property type="molecule type" value="Genomic_DNA"/>
</dbReference>
<keyword evidence="1" id="KW-0614">Plasmid</keyword>
<gene>
    <name evidence="1" type="ORF">EHC69_28710</name>
</gene>
<geneLocation type="plasmid" evidence="2">
    <name>pvpsd2016-3</name>
</geneLocation>
<dbReference type="AlphaFoldDB" id="A0AAX1G1K8"/>
<reference evidence="1 2" key="1">
    <citation type="submission" date="2018-12" db="EMBL/GenBank/DDBJ databases">
        <title>Genomic insights into the evolutionary origins and pathogenicity of five Vibrio parahaemolyticus strains isolated from the shrimp with acute hepatopancreatic necrosis disease (AHPND).</title>
        <authorList>
            <person name="Yang Q."/>
            <person name="Dong X."/>
            <person name="Xie G."/>
            <person name="Fu S."/>
            <person name="Zou P."/>
            <person name="Sun J."/>
            <person name="Wang Y."/>
            <person name="Huang J."/>
        </authorList>
    </citation>
    <scope>NUCLEOTIDE SEQUENCE [LARGE SCALE GENOMIC DNA]</scope>
    <source>
        <strain evidence="1 2">20160303005-1</strain>
        <plasmid evidence="2">pvpsd2016-3</plasmid>
    </source>
</reference>
<dbReference type="Proteomes" id="UP000464718">
    <property type="component" value="Plasmid pvpsd2016-3"/>
</dbReference>
<proteinExistence type="predicted"/>
<organism evidence="1 2">
    <name type="scientific">Vibrio parahaemolyticus</name>
    <dbReference type="NCBI Taxonomy" id="670"/>
    <lineage>
        <taxon>Bacteria</taxon>
        <taxon>Pseudomonadati</taxon>
        <taxon>Pseudomonadota</taxon>
        <taxon>Gammaproteobacteria</taxon>
        <taxon>Vibrionales</taxon>
        <taxon>Vibrionaceae</taxon>
        <taxon>Vibrio</taxon>
    </lineage>
</organism>
<protein>
    <submittedName>
        <fullName evidence="1">DUF2857 family protein</fullName>
    </submittedName>
</protein>
<evidence type="ECO:0000313" key="1">
    <source>
        <dbReference type="EMBL" id="QHH13241.1"/>
    </source>
</evidence>
<sequence length="187" mass="21450">MQEAERLKKEVCFAVYSRFAQMASSGEEKVLKGAGMSDFLITRLAHMSLKEMNTQSLRRVSAIDMDGVIETLFSEVFEMPDEWREFLTHGATNKMMKHYFGARPADCQYCRGELNISVSFRGRAIGHKKHSEVCESLHKVLKDVDDFRTLSSDVLLAIAKEHQVSLGALWNQFEKWERVNEQEKNPA</sequence>
<dbReference type="RefSeq" id="WP_086482482.1">
    <property type="nucleotide sequence ID" value="NZ_CP034302.1"/>
</dbReference>
<evidence type="ECO:0000313" key="2">
    <source>
        <dbReference type="Proteomes" id="UP000464718"/>
    </source>
</evidence>